<dbReference type="CDD" id="cd01185">
    <property type="entry name" value="INTN1_C_like"/>
    <property type="match status" value="1"/>
</dbReference>
<dbReference type="InterPro" id="IPR050090">
    <property type="entry name" value="Tyrosine_recombinase_XerCD"/>
</dbReference>
<evidence type="ECO:0000313" key="6">
    <source>
        <dbReference type="Proteomes" id="UP000007463"/>
    </source>
</evidence>
<evidence type="ECO:0000256" key="2">
    <source>
        <dbReference type="ARBA" id="ARBA00023125"/>
    </source>
</evidence>
<dbReference type="STRING" id="755732.Fluta_1086"/>
<keyword evidence="3" id="KW-0233">DNA recombination</keyword>
<dbReference type="Pfam" id="PF00589">
    <property type="entry name" value="Phage_integrase"/>
    <property type="match status" value="1"/>
</dbReference>
<evidence type="ECO:0000256" key="3">
    <source>
        <dbReference type="ARBA" id="ARBA00023172"/>
    </source>
</evidence>
<dbReference type="eggNOG" id="COG0582">
    <property type="taxonomic scope" value="Bacteria"/>
</dbReference>
<keyword evidence="2" id="KW-0238">DNA-binding</keyword>
<dbReference type="InterPro" id="IPR002104">
    <property type="entry name" value="Integrase_catalytic"/>
</dbReference>
<reference evidence="5 6" key="1">
    <citation type="journal article" date="2011" name="Stand. Genomic Sci.">
        <title>Complete genome sequence of the gliding freshwater bacterium Fluviicola taffensis type strain (RW262).</title>
        <authorList>
            <person name="Woyke T."/>
            <person name="Chertkov O."/>
            <person name="Lapidus A."/>
            <person name="Nolan M."/>
            <person name="Lucas S."/>
            <person name="Del Rio T.G."/>
            <person name="Tice H."/>
            <person name="Cheng J.F."/>
            <person name="Tapia R."/>
            <person name="Han C."/>
            <person name="Goodwin L."/>
            <person name="Pitluck S."/>
            <person name="Liolios K."/>
            <person name="Pagani I."/>
            <person name="Ivanova N."/>
            <person name="Huntemann M."/>
            <person name="Mavromatis K."/>
            <person name="Mikhailova N."/>
            <person name="Pati A."/>
            <person name="Chen A."/>
            <person name="Palaniappan K."/>
            <person name="Land M."/>
            <person name="Hauser L."/>
            <person name="Brambilla E.M."/>
            <person name="Rohde M."/>
            <person name="Mwirichia R."/>
            <person name="Sikorski J."/>
            <person name="Tindall B.J."/>
            <person name="Goker M."/>
            <person name="Bristow J."/>
            <person name="Eisen J.A."/>
            <person name="Markowitz V."/>
            <person name="Hugenholtz P."/>
            <person name="Klenk H.P."/>
            <person name="Kyrpides N.C."/>
        </authorList>
    </citation>
    <scope>NUCLEOTIDE SEQUENCE [LARGE SCALE GENOMIC DNA]</scope>
    <source>
        <strain evidence="6">DSM 16823 / RW262 / RW262</strain>
    </source>
</reference>
<dbReference type="SUPFAM" id="SSF56349">
    <property type="entry name" value="DNA breaking-rejoining enzymes"/>
    <property type="match status" value="1"/>
</dbReference>
<dbReference type="HOGENOM" id="CLU_033139_7_0_10"/>
<dbReference type="Pfam" id="PF13102">
    <property type="entry name" value="Phage_int_SAM_5"/>
    <property type="match status" value="1"/>
</dbReference>
<dbReference type="PANTHER" id="PTHR30349:SF64">
    <property type="entry name" value="PROPHAGE INTEGRASE INTD-RELATED"/>
    <property type="match status" value="1"/>
</dbReference>
<gene>
    <name evidence="5" type="ordered locus">Fluta_1086</name>
</gene>
<dbReference type="InterPro" id="IPR010998">
    <property type="entry name" value="Integrase_recombinase_N"/>
</dbReference>
<dbReference type="GO" id="GO:0006310">
    <property type="term" value="P:DNA recombination"/>
    <property type="evidence" value="ECO:0007669"/>
    <property type="project" value="UniProtKB-KW"/>
</dbReference>
<dbReference type="RefSeq" id="WP_013685855.1">
    <property type="nucleotide sequence ID" value="NC_015321.1"/>
</dbReference>
<dbReference type="Proteomes" id="UP000007463">
    <property type="component" value="Chromosome"/>
</dbReference>
<dbReference type="PANTHER" id="PTHR30349">
    <property type="entry name" value="PHAGE INTEGRASE-RELATED"/>
    <property type="match status" value="1"/>
</dbReference>
<dbReference type="Gene3D" id="1.10.150.130">
    <property type="match status" value="1"/>
</dbReference>
<evidence type="ECO:0000259" key="4">
    <source>
        <dbReference type="PROSITE" id="PS51898"/>
    </source>
</evidence>
<dbReference type="GO" id="GO:0003677">
    <property type="term" value="F:DNA binding"/>
    <property type="evidence" value="ECO:0007669"/>
    <property type="project" value="UniProtKB-KW"/>
</dbReference>
<dbReference type="InterPro" id="IPR013762">
    <property type="entry name" value="Integrase-like_cat_sf"/>
</dbReference>
<dbReference type="PROSITE" id="PS51898">
    <property type="entry name" value="TYR_RECOMBINASE"/>
    <property type="match status" value="1"/>
</dbReference>
<dbReference type="Gene3D" id="1.10.443.10">
    <property type="entry name" value="Intergrase catalytic core"/>
    <property type="match status" value="1"/>
</dbReference>
<sequence>MKVTIRQKSGMQYLYADITVSSLRVKGTLGISIKEGKFNPKTQTVHGVGEIETNILINSFKSEILSLIRVLQQKGELSNANLSNGINDIRLKLTDPDFSIDNDQRLVFYAKRFIENSLGVRKPATLKQLRNTLTKLEAYERTKKVKLTFDKIDLTFYNNLVAHCITDLNLSTNSIGNIIKNLKTFLHSAFEEGIHQNLIYRSRYFKKPSEESEAIYLNEEELFLIKTTIMPNQHLDNVRDLFLLACYTGVRSQDYDKLNKNSLINGGTMLKVRTEKTDEEVIIPLHTIAKSILDKYNGTPRLISNQKFNQYIKEVCRIVGLTDSVTLTRTCGGKKIKTTSEKCDVVSSHTARRSFATNAYKAGVPTLAIMAITGHRTEKVFLKYIKVTKEEHASLASQHEFFKGRVA</sequence>
<dbReference type="GO" id="GO:0015074">
    <property type="term" value="P:DNA integration"/>
    <property type="evidence" value="ECO:0007669"/>
    <property type="project" value="InterPro"/>
</dbReference>
<organism evidence="5 6">
    <name type="scientific">Fluviicola taffensis (strain DSM 16823 / NCIMB 13979 / RW262)</name>
    <dbReference type="NCBI Taxonomy" id="755732"/>
    <lineage>
        <taxon>Bacteria</taxon>
        <taxon>Pseudomonadati</taxon>
        <taxon>Bacteroidota</taxon>
        <taxon>Flavobacteriia</taxon>
        <taxon>Flavobacteriales</taxon>
        <taxon>Crocinitomicaceae</taxon>
        <taxon>Fluviicola</taxon>
    </lineage>
</organism>
<evidence type="ECO:0000256" key="1">
    <source>
        <dbReference type="ARBA" id="ARBA00008857"/>
    </source>
</evidence>
<dbReference type="AlphaFoldDB" id="F2I9T7"/>
<evidence type="ECO:0000313" key="5">
    <source>
        <dbReference type="EMBL" id="AEA43083.1"/>
    </source>
</evidence>
<keyword evidence="6" id="KW-1185">Reference proteome</keyword>
<dbReference type="OrthoDB" id="892893at2"/>
<feature type="domain" description="Tyr recombinase" evidence="4">
    <location>
        <begin position="212"/>
        <end position="397"/>
    </location>
</feature>
<accession>F2I9T7</accession>
<protein>
    <submittedName>
        <fullName evidence="5">Integrase family protein</fullName>
    </submittedName>
</protein>
<proteinExistence type="inferred from homology"/>
<dbReference type="InterPro" id="IPR025269">
    <property type="entry name" value="SAM-like_dom"/>
</dbReference>
<reference evidence="6" key="2">
    <citation type="submission" date="2011-02" db="EMBL/GenBank/DDBJ databases">
        <title>The complete genome of Fluviicola taffensis DSM 16823.</title>
        <authorList>
            <consortium name="US DOE Joint Genome Institute (JGI-PGF)"/>
            <person name="Lucas S."/>
            <person name="Copeland A."/>
            <person name="Lapidus A."/>
            <person name="Bruce D."/>
            <person name="Goodwin L."/>
            <person name="Pitluck S."/>
            <person name="Kyrpides N."/>
            <person name="Mavromatis K."/>
            <person name="Ivanova N."/>
            <person name="Mikhailova N."/>
            <person name="Pagani I."/>
            <person name="Chertkov O."/>
            <person name="Detter J.C."/>
            <person name="Han C."/>
            <person name="Tapia R."/>
            <person name="Land M."/>
            <person name="Hauser L."/>
            <person name="Markowitz V."/>
            <person name="Cheng J.-F."/>
            <person name="Hugenholtz P."/>
            <person name="Woyke T."/>
            <person name="Wu D."/>
            <person name="Tindall B."/>
            <person name="Pomrenke H.G."/>
            <person name="Brambilla E."/>
            <person name="Klenk H.-P."/>
            <person name="Eisen J.A."/>
        </authorList>
    </citation>
    <scope>NUCLEOTIDE SEQUENCE [LARGE SCALE GENOMIC DNA]</scope>
    <source>
        <strain evidence="6">DSM 16823 / RW262 / RW262</strain>
    </source>
</reference>
<dbReference type="KEGG" id="fte:Fluta_1086"/>
<dbReference type="InterPro" id="IPR011010">
    <property type="entry name" value="DNA_brk_join_enz"/>
</dbReference>
<dbReference type="EMBL" id="CP002542">
    <property type="protein sequence ID" value="AEA43083.1"/>
    <property type="molecule type" value="Genomic_DNA"/>
</dbReference>
<name>F2I9T7_FLUTR</name>
<comment type="similarity">
    <text evidence="1">Belongs to the 'phage' integrase family.</text>
</comment>